<dbReference type="RefSeq" id="WP_021759639.1">
    <property type="nucleotide sequence ID" value="NC_022444.1"/>
</dbReference>
<dbReference type="InterPro" id="IPR001678">
    <property type="entry name" value="MeTrfase_RsmB-F_NOP2_dom"/>
</dbReference>
<feature type="domain" description="SAM-dependent MTase RsmB/NOP-type" evidence="6">
    <location>
        <begin position="4"/>
        <end position="282"/>
    </location>
</feature>
<keyword evidence="3 5" id="KW-0949">S-adenosyl-L-methionine</keyword>
<feature type="binding site" evidence="5">
    <location>
        <position position="163"/>
    </location>
    <ligand>
        <name>S-adenosyl-L-methionine</name>
        <dbReference type="ChEBI" id="CHEBI:59789"/>
    </ligand>
</feature>
<reference evidence="7 8" key="1">
    <citation type="journal article" date="2013" name="J. Bacteriol.">
        <title>Roles of HynAB and Ech, the only two hydrogenases found in the model sulfate reducer Desulfovibrio gigas.</title>
        <authorList>
            <person name="Morais-Silva F.O."/>
            <person name="Santos C.I."/>
            <person name="Rodrigues R."/>
            <person name="Pereira I.A."/>
            <person name="Rodrigues-Pousada C."/>
        </authorList>
    </citation>
    <scope>NUCLEOTIDE SEQUENCE [LARGE SCALE GENOMIC DNA]</scope>
    <source>
        <strain evidence="8">ATCC 19364 / DSM 1382 / NCIMB 9332 / VKM B-1759</strain>
    </source>
</reference>
<dbReference type="eggNOG" id="COG0144">
    <property type="taxonomic scope" value="Bacteria"/>
</dbReference>
<dbReference type="GO" id="GO:0003723">
    <property type="term" value="F:RNA binding"/>
    <property type="evidence" value="ECO:0007669"/>
    <property type="project" value="UniProtKB-UniRule"/>
</dbReference>
<gene>
    <name evidence="7" type="ORF">DGI_1027</name>
</gene>
<comment type="similarity">
    <text evidence="5">Belongs to the class I-like SAM-binding methyltransferase superfamily. RsmB/NOP family.</text>
</comment>
<evidence type="ECO:0000256" key="5">
    <source>
        <dbReference type="PROSITE-ProRule" id="PRU01023"/>
    </source>
</evidence>
<dbReference type="Proteomes" id="UP000016587">
    <property type="component" value="Chromosome"/>
</dbReference>
<evidence type="ECO:0000256" key="1">
    <source>
        <dbReference type="ARBA" id="ARBA00022603"/>
    </source>
</evidence>
<dbReference type="InterPro" id="IPR023267">
    <property type="entry name" value="RCMT"/>
</dbReference>
<dbReference type="PANTHER" id="PTHR22807:SF30">
    <property type="entry name" value="28S RRNA (CYTOSINE(4447)-C(5))-METHYLTRANSFERASE-RELATED"/>
    <property type="match status" value="1"/>
</dbReference>
<dbReference type="GO" id="GO:0001510">
    <property type="term" value="P:RNA methylation"/>
    <property type="evidence" value="ECO:0007669"/>
    <property type="project" value="InterPro"/>
</dbReference>
<dbReference type="InterPro" id="IPR049560">
    <property type="entry name" value="MeTrfase_RsmB-F_NOP2_cat"/>
</dbReference>
<dbReference type="HOGENOM" id="CLU_642097_0_0_7"/>
<evidence type="ECO:0000313" key="8">
    <source>
        <dbReference type="Proteomes" id="UP000016587"/>
    </source>
</evidence>
<evidence type="ECO:0000313" key="7">
    <source>
        <dbReference type="EMBL" id="AGW12903.1"/>
    </source>
</evidence>
<evidence type="ECO:0000259" key="6">
    <source>
        <dbReference type="PROSITE" id="PS51686"/>
    </source>
</evidence>
<dbReference type="SUPFAM" id="SSF53335">
    <property type="entry name" value="S-adenosyl-L-methionine-dependent methyltransferases"/>
    <property type="match status" value="1"/>
</dbReference>
<dbReference type="PATRIC" id="fig|1121448.10.peg.1029"/>
<keyword evidence="2 5" id="KW-0808">Transferase</keyword>
<dbReference type="OrthoDB" id="9810297at2"/>
<keyword evidence="1 5" id="KW-0489">Methyltransferase</keyword>
<name>T2G9D9_MEGG1</name>
<dbReference type="EMBL" id="CP006585">
    <property type="protein sequence ID" value="AGW12903.1"/>
    <property type="molecule type" value="Genomic_DNA"/>
</dbReference>
<dbReference type="Pfam" id="PF01189">
    <property type="entry name" value="Methyltr_RsmB-F"/>
    <property type="match status" value="1"/>
</dbReference>
<comment type="caution">
    <text evidence="5">Lacks conserved residue(s) required for the propagation of feature annotation.</text>
</comment>
<dbReference type="PRINTS" id="PR02008">
    <property type="entry name" value="RCMTFAMILY"/>
</dbReference>
<reference evidence="8" key="2">
    <citation type="submission" date="2013-07" db="EMBL/GenBank/DDBJ databases">
        <authorList>
            <person name="Morais-Silva F.O."/>
            <person name="Rezende A.M."/>
            <person name="Pimentel C."/>
            <person name="Resende D.M."/>
            <person name="Santos C.I."/>
            <person name="Clemente C."/>
            <person name="de Oliveira L.M."/>
            <person name="da Silva S.M."/>
            <person name="Costa D.A."/>
            <person name="Varela-Raposo A."/>
            <person name="Horacio E.C.A."/>
            <person name="Matos M."/>
            <person name="Flores O."/>
            <person name="Ruiz J.C."/>
            <person name="Rodrigues-Pousada C."/>
        </authorList>
    </citation>
    <scope>NUCLEOTIDE SEQUENCE [LARGE SCALE GENOMIC DNA]</scope>
    <source>
        <strain evidence="8">ATCC 19364 / DSM 1382 / NCIMB 9332 / VKM B-1759</strain>
    </source>
</reference>
<evidence type="ECO:0000256" key="2">
    <source>
        <dbReference type="ARBA" id="ARBA00022679"/>
    </source>
</evidence>
<dbReference type="PROSITE" id="PS51686">
    <property type="entry name" value="SAM_MT_RSMB_NOP"/>
    <property type="match status" value="1"/>
</dbReference>
<evidence type="ECO:0000256" key="4">
    <source>
        <dbReference type="ARBA" id="ARBA00022884"/>
    </source>
</evidence>
<dbReference type="KEGG" id="dgg:DGI_1027"/>
<dbReference type="InterPro" id="IPR029063">
    <property type="entry name" value="SAM-dependent_MTases_sf"/>
</dbReference>
<dbReference type="Gene3D" id="3.40.50.150">
    <property type="entry name" value="Vaccinia Virus protein VP39"/>
    <property type="match status" value="1"/>
</dbReference>
<evidence type="ECO:0000256" key="3">
    <source>
        <dbReference type="ARBA" id="ARBA00022691"/>
    </source>
</evidence>
<organism evidence="7 8">
    <name type="scientific">Megalodesulfovibrio gigas (strain ATCC 19364 / DSM 1382 / NCIMB 9332 / VKM B-1759)</name>
    <name type="common">Desulfovibrio gigas</name>
    <dbReference type="NCBI Taxonomy" id="1121448"/>
    <lineage>
        <taxon>Bacteria</taxon>
        <taxon>Pseudomonadati</taxon>
        <taxon>Thermodesulfobacteriota</taxon>
        <taxon>Desulfovibrionia</taxon>
        <taxon>Desulfovibrionales</taxon>
        <taxon>Desulfovibrionaceae</taxon>
        <taxon>Megalodesulfovibrio</taxon>
    </lineage>
</organism>
<feature type="active site" description="Nucleophile" evidence="5">
    <location>
        <position position="216"/>
    </location>
</feature>
<dbReference type="PANTHER" id="PTHR22807">
    <property type="entry name" value="NOP2 YEAST -RELATED NOL1/NOP2/FMU SUN DOMAIN-CONTAINING"/>
    <property type="match status" value="1"/>
</dbReference>
<keyword evidence="8" id="KW-1185">Reference proteome</keyword>
<dbReference type="STRING" id="1121448.DGI_1027"/>
<feature type="binding site" evidence="5">
    <location>
        <position position="119"/>
    </location>
    <ligand>
        <name>S-adenosyl-L-methionine</name>
        <dbReference type="ChEBI" id="CHEBI:59789"/>
    </ligand>
</feature>
<protein>
    <submittedName>
        <fullName evidence="7">Putative NOL1/NOP2/sun family protein</fullName>
    </submittedName>
</protein>
<keyword evidence="4 5" id="KW-0694">RNA-binding</keyword>
<accession>T2G9D9</accession>
<proteinExistence type="inferred from homology"/>
<sequence>MKHRTQPDTDAPGRTFRFVGPAQERAAVAELLAAEGLAWESLPLHPVAARALTEPIPLGRTLAARFGRIYIQDASSMLPPVVLAPPPGAMVLDMCSSPGSKTGLLSELVGPAGCVVANEPNPERLATLRRTLLETQRLNVVTCRHEGQSLPLAEGFFTHIQCDPPCSGWGTVEKHPKVAALWRGDKVAPLVGLQRLLLREAARLLAPGGRLVYSTCTTNVEENERQVAWALEQLPLELVPVDPPPGFVFKTPEAPFGPRDCLLVDGEESRAQGFFLACFTKPGEMATVSHCPSPPPGQPVDADILRAAGADPDAWDGEVYDFSGSCHFLPRLALERLAAALRWQGVPVGRLTAKGLTMHPRAWGLIPRLQDPHGQPMPPRVQAASLAELTGLFEGRAMQMPETPAGKDKTRAAGLWYGDLALGWLHGKGSRALWTGR</sequence>
<dbReference type="GO" id="GO:0008173">
    <property type="term" value="F:RNA methyltransferase activity"/>
    <property type="evidence" value="ECO:0007669"/>
    <property type="project" value="InterPro"/>
</dbReference>
<dbReference type="AlphaFoldDB" id="T2G9D9"/>